<name>A0A138ZWW4_GONPJ</name>
<dbReference type="EMBL" id="KQ965905">
    <property type="protein sequence ID" value="KXS08978.1"/>
    <property type="molecule type" value="Genomic_DNA"/>
</dbReference>
<dbReference type="GO" id="GO:0004843">
    <property type="term" value="F:cysteine-type deubiquitinase activity"/>
    <property type="evidence" value="ECO:0007669"/>
    <property type="project" value="TreeGrafter"/>
</dbReference>
<evidence type="ECO:0000313" key="4">
    <source>
        <dbReference type="Proteomes" id="UP000070544"/>
    </source>
</evidence>
<sequence>MPLRFSSQFQALRVTPWIDDANASFSCLGEFMMDRKQIRKQMAEKLKALEQDNLQLSKRVEQLEKLVEMLWYAPGAPGYLAAKLDFENLGDMLQRGTLEPIFYVKICQMNFIKSVINVPPDGNCLFHSIAAYLPPPMNHVMVHAEIHKELLKHPKRYKDFIADMAYSDNVAQMSQDGTFGCHVTLHAAARAFKINILVYDLSLQCFAFTGDFLKFSKYAFLI</sequence>
<dbReference type="InterPro" id="IPR003323">
    <property type="entry name" value="OTU_dom"/>
</dbReference>
<dbReference type="OrthoDB" id="415023at2759"/>
<keyword evidence="1" id="KW-0175">Coiled coil</keyword>
<dbReference type="Pfam" id="PF02338">
    <property type="entry name" value="OTU"/>
    <property type="match status" value="1"/>
</dbReference>
<evidence type="ECO:0000313" key="3">
    <source>
        <dbReference type="EMBL" id="KXS08978.1"/>
    </source>
</evidence>
<dbReference type="PANTHER" id="PTHR12419:SF11">
    <property type="entry name" value="OTU DOMAIN-CONTAINING PROTEIN DDB_G0284757"/>
    <property type="match status" value="1"/>
</dbReference>
<dbReference type="Proteomes" id="UP000070544">
    <property type="component" value="Unassembled WGS sequence"/>
</dbReference>
<dbReference type="PROSITE" id="PS50802">
    <property type="entry name" value="OTU"/>
    <property type="match status" value="1"/>
</dbReference>
<evidence type="ECO:0000259" key="2">
    <source>
        <dbReference type="PROSITE" id="PS50802"/>
    </source>
</evidence>
<organism evidence="3 4">
    <name type="scientific">Gonapodya prolifera (strain JEL478)</name>
    <name type="common">Monoblepharis prolifera</name>
    <dbReference type="NCBI Taxonomy" id="1344416"/>
    <lineage>
        <taxon>Eukaryota</taxon>
        <taxon>Fungi</taxon>
        <taxon>Fungi incertae sedis</taxon>
        <taxon>Chytridiomycota</taxon>
        <taxon>Chytridiomycota incertae sedis</taxon>
        <taxon>Monoblepharidomycetes</taxon>
        <taxon>Monoblepharidales</taxon>
        <taxon>Gonapodyaceae</taxon>
        <taxon>Gonapodya</taxon>
    </lineage>
</organism>
<dbReference type="CDD" id="cd14686">
    <property type="entry name" value="bZIP"/>
    <property type="match status" value="1"/>
</dbReference>
<feature type="coiled-coil region" evidence="1">
    <location>
        <begin position="39"/>
        <end position="66"/>
    </location>
</feature>
<dbReference type="AlphaFoldDB" id="A0A138ZWW4"/>
<keyword evidence="4" id="KW-1185">Reference proteome</keyword>
<dbReference type="InterPro" id="IPR038765">
    <property type="entry name" value="Papain-like_cys_pep_sf"/>
</dbReference>
<reference evidence="3 4" key="1">
    <citation type="journal article" date="2015" name="Genome Biol. Evol.">
        <title>Phylogenomic analyses indicate that early fungi evolved digesting cell walls of algal ancestors of land plants.</title>
        <authorList>
            <person name="Chang Y."/>
            <person name="Wang S."/>
            <person name="Sekimoto S."/>
            <person name="Aerts A.L."/>
            <person name="Choi C."/>
            <person name="Clum A."/>
            <person name="LaButti K.M."/>
            <person name="Lindquist E.A."/>
            <person name="Yee Ngan C."/>
            <person name="Ohm R.A."/>
            <person name="Salamov A.A."/>
            <person name="Grigoriev I.V."/>
            <person name="Spatafora J.W."/>
            <person name="Berbee M.L."/>
        </authorList>
    </citation>
    <scope>NUCLEOTIDE SEQUENCE [LARGE SCALE GENOMIC DNA]</scope>
    <source>
        <strain evidence="3 4">JEL478</strain>
    </source>
</reference>
<evidence type="ECO:0000256" key="1">
    <source>
        <dbReference type="SAM" id="Coils"/>
    </source>
</evidence>
<dbReference type="Gene3D" id="3.90.70.80">
    <property type="match status" value="1"/>
</dbReference>
<dbReference type="SUPFAM" id="SSF54001">
    <property type="entry name" value="Cysteine proteinases"/>
    <property type="match status" value="1"/>
</dbReference>
<dbReference type="InterPro" id="IPR050704">
    <property type="entry name" value="Peptidase_C85-like"/>
</dbReference>
<dbReference type="PANTHER" id="PTHR12419">
    <property type="entry name" value="OTU DOMAIN CONTAINING PROTEIN"/>
    <property type="match status" value="1"/>
</dbReference>
<protein>
    <recommendedName>
        <fullName evidence="2">OTU domain-containing protein</fullName>
    </recommendedName>
</protein>
<gene>
    <name evidence="3" type="ORF">M427DRAFT_50124</name>
</gene>
<dbReference type="CDD" id="cd22744">
    <property type="entry name" value="OTU"/>
    <property type="match status" value="1"/>
</dbReference>
<dbReference type="GO" id="GO:0016579">
    <property type="term" value="P:protein deubiquitination"/>
    <property type="evidence" value="ECO:0007669"/>
    <property type="project" value="TreeGrafter"/>
</dbReference>
<proteinExistence type="predicted"/>
<accession>A0A138ZWW4</accession>
<dbReference type="STRING" id="1344416.A0A138ZWW4"/>
<feature type="domain" description="OTU" evidence="2">
    <location>
        <begin position="113"/>
        <end position="222"/>
    </location>
</feature>